<proteinExistence type="predicted"/>
<organism evidence="1">
    <name type="scientific">Salmonella enterica I</name>
    <dbReference type="NCBI Taxonomy" id="59201"/>
    <lineage>
        <taxon>Bacteria</taxon>
        <taxon>Pseudomonadati</taxon>
        <taxon>Pseudomonadota</taxon>
        <taxon>Gammaproteobacteria</taxon>
        <taxon>Enterobacterales</taxon>
        <taxon>Enterobacteriaceae</taxon>
        <taxon>Salmonella</taxon>
    </lineage>
</organism>
<protein>
    <submittedName>
        <fullName evidence="1">Uncharacterized protein</fullName>
    </submittedName>
</protein>
<comment type="caution">
    <text evidence="1">The sequence shown here is derived from an EMBL/GenBank/DDBJ whole genome shotgun (WGS) entry which is preliminary data.</text>
</comment>
<dbReference type="AlphaFoldDB" id="A0A3U0F3B6"/>
<sequence length="235" mass="25240">MTKSTNHPAQGPVSLDRLHQIREILSKAVAQSDGGNLGYAMADAVKVIDGAIAAFGAEPVVYAMQGVNLDTDAISTCKNVVDGWVDEWNQERKPGVPEYKTVPLYTAPPAPVVPDEITPLQVSRAYGGEVRGYRDGWNACRAVMLQAGNSPVTQDGYVLVPKKLTAENGAKSVLSGEFSETKFINCPECFGDDDCETCDGSGRIEITVPVTWTTIKAIWAKGVEHFAAAPQQENI</sequence>
<reference evidence="1" key="1">
    <citation type="journal article" date="2018" name="Genome Biol.">
        <title>SKESA: strategic k-mer extension for scrupulous assemblies.</title>
        <authorList>
            <person name="Souvorov A."/>
            <person name="Agarwala R."/>
            <person name="Lipman D.J."/>
        </authorList>
    </citation>
    <scope>NUCLEOTIDE SEQUENCE</scope>
    <source>
        <strain evidence="1">14ARS_STU0125</strain>
    </source>
</reference>
<name>A0A3U0F3B6_SALET</name>
<reference evidence="1" key="2">
    <citation type="submission" date="2018-12" db="EMBL/GenBank/DDBJ databases">
        <authorList>
            <consortium name="NCBI Pathogen Detection Project"/>
        </authorList>
    </citation>
    <scope>NUCLEOTIDE SEQUENCE</scope>
    <source>
        <strain evidence="1">14ARS_STU0125</strain>
    </source>
</reference>
<evidence type="ECO:0000313" key="1">
    <source>
        <dbReference type="EMBL" id="HAC8334388.1"/>
    </source>
</evidence>
<accession>A0A3U0F3B6</accession>
<dbReference type="EMBL" id="DAAMVH010000010">
    <property type="protein sequence ID" value="HAC8334388.1"/>
    <property type="molecule type" value="Genomic_DNA"/>
</dbReference>
<gene>
    <name evidence="1" type="ORF">G0H73_16570</name>
</gene>